<evidence type="ECO:0000256" key="1">
    <source>
        <dbReference type="ARBA" id="ARBA00004123"/>
    </source>
</evidence>
<dbReference type="AlphaFoldDB" id="A0A4Y9Z8Y1"/>
<gene>
    <name evidence="8" type="ORF">EVG20_g1672</name>
</gene>
<name>A0A4Y9Z8Y1_9AGAM</name>
<evidence type="ECO:0000256" key="3">
    <source>
        <dbReference type="ARBA" id="ARBA00021704"/>
    </source>
</evidence>
<dbReference type="GO" id="GO:0005634">
    <property type="term" value="C:nucleus"/>
    <property type="evidence" value="ECO:0007669"/>
    <property type="project" value="UniProtKB-SubCell"/>
</dbReference>
<dbReference type="Pfam" id="PF04189">
    <property type="entry name" value="Gcd10p"/>
    <property type="match status" value="1"/>
</dbReference>
<comment type="similarity">
    <text evidence="2">Belongs to the TRM6/GCD10 family.</text>
</comment>
<reference evidence="8 9" key="1">
    <citation type="submission" date="2019-02" db="EMBL/GenBank/DDBJ databases">
        <title>Genome sequencing of the rare red list fungi Dentipellis fragilis.</title>
        <authorList>
            <person name="Buettner E."/>
            <person name="Kellner H."/>
        </authorList>
    </citation>
    <scope>NUCLEOTIDE SEQUENCE [LARGE SCALE GENOMIC DNA]</scope>
    <source>
        <strain evidence="8 9">DSM 105465</strain>
    </source>
</reference>
<keyword evidence="5" id="KW-0539">Nucleus</keyword>
<feature type="compositionally biased region" description="Low complexity" evidence="7">
    <location>
        <begin position="437"/>
        <end position="454"/>
    </location>
</feature>
<dbReference type="PANTHER" id="PTHR12945:SF0">
    <property type="entry name" value="TRNA (ADENINE(58)-N(1))-METHYLTRANSFERASE NON-CATALYTIC SUBUNIT TRM6"/>
    <property type="match status" value="1"/>
</dbReference>
<proteinExistence type="inferred from homology"/>
<comment type="caution">
    <text evidence="8">The sequence shown here is derived from an EMBL/GenBank/DDBJ whole genome shotgun (WGS) entry which is preliminary data.</text>
</comment>
<dbReference type="OrthoDB" id="10254665at2759"/>
<dbReference type="GO" id="GO:0031515">
    <property type="term" value="C:tRNA (m1A) methyltransferase complex"/>
    <property type="evidence" value="ECO:0007669"/>
    <property type="project" value="InterPro"/>
</dbReference>
<keyword evidence="4" id="KW-0819">tRNA processing</keyword>
<evidence type="ECO:0000313" key="8">
    <source>
        <dbReference type="EMBL" id="TFY71326.1"/>
    </source>
</evidence>
<comment type="subcellular location">
    <subcellularLocation>
        <location evidence="1">Nucleus</location>
    </subcellularLocation>
</comment>
<evidence type="ECO:0000256" key="7">
    <source>
        <dbReference type="SAM" id="MobiDB-lite"/>
    </source>
</evidence>
<feature type="region of interest" description="Disordered" evidence="7">
    <location>
        <begin position="1"/>
        <end position="24"/>
    </location>
</feature>
<dbReference type="InterPro" id="IPR029063">
    <property type="entry name" value="SAM-dependent_MTases_sf"/>
</dbReference>
<dbReference type="EMBL" id="SEOQ01000056">
    <property type="protein sequence ID" value="TFY71326.1"/>
    <property type="molecule type" value="Genomic_DNA"/>
</dbReference>
<feature type="region of interest" description="Disordered" evidence="7">
    <location>
        <begin position="405"/>
        <end position="454"/>
    </location>
</feature>
<evidence type="ECO:0000256" key="2">
    <source>
        <dbReference type="ARBA" id="ARBA00008320"/>
    </source>
</evidence>
<keyword evidence="9" id="KW-1185">Reference proteome</keyword>
<dbReference type="InterPro" id="IPR017423">
    <property type="entry name" value="TRM6"/>
</dbReference>
<dbReference type="Gene3D" id="3.40.50.150">
    <property type="entry name" value="Vaccinia Virus protein VP39"/>
    <property type="match status" value="1"/>
</dbReference>
<protein>
    <recommendedName>
        <fullName evidence="3">tRNA (adenine(58)-N(1))-methyltransferase non-catalytic subunit TRM6</fullName>
    </recommendedName>
    <alternativeName>
        <fullName evidence="6">tRNA(m1A58)-methyltransferase subunit TRM6</fullName>
    </alternativeName>
</protein>
<sequence>MSESAMLVDEGVAGPSTSAPAPKSHIVQVGDNAMLRLPTGDVKSVKLEKNAVVSLGKFGSFQSEELVGRPYGLTYEIVGKTVKALPPRTMEDIGKSDTEATNELINDGQFVQPLTGEEIEALKQSGVHATDIIKKQIEMHANYSLKTEYSKEKYKKRKEAKYSKFFTPIEPTLFNVCEYWFNKDQNRILDLRIDTLSQMMNLANIRPGGRYLAVDDASGLVVSAILERLGGSGRLITMNFPEDFVHPVLSSLNWATADEDYVPLIASAEPPSGQFKSDKQKARLTKRKAVTESLSRTREELFSGEFEGLIISSEYDPYSIVEKLVPYLGGSASIVVQSPHLSVLTELQNKLRQDPSYLAPSVTESWLRQYQVLPGRTHPTMTTTGSGGFLLHAIKVYDNPGATPISAHRRKVRKVDDSSATATPAPPDGSAQEEESAQVSAAASPAVISKAEES</sequence>
<dbReference type="GO" id="GO:0030488">
    <property type="term" value="P:tRNA methylation"/>
    <property type="evidence" value="ECO:0007669"/>
    <property type="project" value="InterPro"/>
</dbReference>
<dbReference type="PANTHER" id="PTHR12945">
    <property type="entry name" value="TRANSLATION INITIATION FACTOR EIF3-RELATED"/>
    <property type="match status" value="1"/>
</dbReference>
<evidence type="ECO:0000256" key="4">
    <source>
        <dbReference type="ARBA" id="ARBA00022694"/>
    </source>
</evidence>
<evidence type="ECO:0000256" key="5">
    <source>
        <dbReference type="ARBA" id="ARBA00023242"/>
    </source>
</evidence>
<evidence type="ECO:0000256" key="6">
    <source>
        <dbReference type="ARBA" id="ARBA00032319"/>
    </source>
</evidence>
<evidence type="ECO:0000313" key="9">
    <source>
        <dbReference type="Proteomes" id="UP000298327"/>
    </source>
</evidence>
<dbReference type="STRING" id="205917.A0A4Y9Z8Y1"/>
<dbReference type="Proteomes" id="UP000298327">
    <property type="component" value="Unassembled WGS sequence"/>
</dbReference>
<organism evidence="8 9">
    <name type="scientific">Dentipellis fragilis</name>
    <dbReference type="NCBI Taxonomy" id="205917"/>
    <lineage>
        <taxon>Eukaryota</taxon>
        <taxon>Fungi</taxon>
        <taxon>Dikarya</taxon>
        <taxon>Basidiomycota</taxon>
        <taxon>Agaricomycotina</taxon>
        <taxon>Agaricomycetes</taxon>
        <taxon>Russulales</taxon>
        <taxon>Hericiaceae</taxon>
        <taxon>Dentipellis</taxon>
    </lineage>
</organism>
<accession>A0A4Y9Z8Y1</accession>